<reference evidence="3 4" key="1">
    <citation type="journal article" date="2006" name="Nature">
        <title>Global trends of whole-genome duplications revealed by the ciliate Paramecium tetraurelia.</title>
        <authorList>
            <consortium name="Genoscope"/>
            <person name="Aury J.-M."/>
            <person name="Jaillon O."/>
            <person name="Duret L."/>
            <person name="Noel B."/>
            <person name="Jubin C."/>
            <person name="Porcel B.M."/>
            <person name="Segurens B."/>
            <person name="Daubin V."/>
            <person name="Anthouard V."/>
            <person name="Aiach N."/>
            <person name="Arnaiz O."/>
            <person name="Billaut A."/>
            <person name="Beisson J."/>
            <person name="Blanc I."/>
            <person name="Bouhouche K."/>
            <person name="Camara F."/>
            <person name="Duharcourt S."/>
            <person name="Guigo R."/>
            <person name="Gogendeau D."/>
            <person name="Katinka M."/>
            <person name="Keller A.-M."/>
            <person name="Kissmehl R."/>
            <person name="Klotz C."/>
            <person name="Koll F."/>
            <person name="Le Moue A."/>
            <person name="Lepere C."/>
            <person name="Malinsky S."/>
            <person name="Nowacki M."/>
            <person name="Nowak J.K."/>
            <person name="Plattner H."/>
            <person name="Poulain J."/>
            <person name="Ruiz F."/>
            <person name="Serrano V."/>
            <person name="Zagulski M."/>
            <person name="Dessen P."/>
            <person name="Betermier M."/>
            <person name="Weissenbach J."/>
            <person name="Scarpelli C."/>
            <person name="Schachter V."/>
            <person name="Sperling L."/>
            <person name="Meyer E."/>
            <person name="Cohen J."/>
            <person name="Wincker P."/>
        </authorList>
    </citation>
    <scope>NUCLEOTIDE SEQUENCE [LARGE SCALE GENOMIC DNA]</scope>
    <source>
        <strain evidence="3 4">Stock d4-2</strain>
    </source>
</reference>
<evidence type="ECO:0000256" key="1">
    <source>
        <dbReference type="ARBA" id="ARBA00022737"/>
    </source>
</evidence>
<evidence type="ECO:0000313" key="3">
    <source>
        <dbReference type="EMBL" id="CAK72359.1"/>
    </source>
</evidence>
<keyword evidence="1" id="KW-0677">Repeat</keyword>
<dbReference type="InterPro" id="IPR016024">
    <property type="entry name" value="ARM-type_fold"/>
</dbReference>
<name>A0CNJ2_PARTE</name>
<evidence type="ECO:0000313" key="4">
    <source>
        <dbReference type="Proteomes" id="UP000000600"/>
    </source>
</evidence>
<dbReference type="HOGENOM" id="CLU_948191_0_0_1"/>
<dbReference type="InterPro" id="IPR011989">
    <property type="entry name" value="ARM-like"/>
</dbReference>
<proteinExistence type="predicted"/>
<dbReference type="STRING" id="5888.A0CNJ2"/>
<dbReference type="KEGG" id="ptm:GSPATT00008801001"/>
<dbReference type="Gene3D" id="1.25.10.10">
    <property type="entry name" value="Leucine-rich Repeat Variant"/>
    <property type="match status" value="1"/>
</dbReference>
<dbReference type="eggNOG" id="KOG0211">
    <property type="taxonomic scope" value="Eukaryota"/>
</dbReference>
<sequence length="294" mass="34248">MNQEEKKNENKEPEVKDNVEDFGIKVLSAEEQKKIMLQISQEESFNLKNIEQREDDAVFIEDEPEKALAKLLALNQLNFQERQAYAKHLAELIILIGNEAQQQLTQIINQLINDSDEMKKILIHQLDLLFDQIDVSKIKQHILPALMQLIKYHNFDIQSDVQKQLSRVIQKLSKEEIKDLILNDLVLMIHDESNEENKMIALQFFGSYAQIADQQSLESFISTEIINAGEDISVRVRKESIQQLPSIAKSVRPEFFVSKILPYYLQYIYHQIILIENLKISHHGIYAKPVQKQL</sequence>
<feature type="repeat" description="HEAT" evidence="2">
    <location>
        <begin position="142"/>
        <end position="180"/>
    </location>
</feature>
<dbReference type="GeneID" id="5025541"/>
<dbReference type="PANTHER" id="PTHR10648">
    <property type="entry name" value="SERINE/THREONINE-PROTEIN PHOSPHATASE PP2A 65 KDA REGULATORY SUBUNIT"/>
    <property type="match status" value="1"/>
</dbReference>
<keyword evidence="4" id="KW-1185">Reference proteome</keyword>
<evidence type="ECO:0000256" key="2">
    <source>
        <dbReference type="PROSITE-ProRule" id="PRU00103"/>
    </source>
</evidence>
<dbReference type="InterPro" id="IPR051023">
    <property type="entry name" value="PP2A_Regulatory_Subunit_A"/>
</dbReference>
<dbReference type="OrthoDB" id="340346at2759"/>
<dbReference type="RefSeq" id="XP_001439756.1">
    <property type="nucleotide sequence ID" value="XM_001439719.1"/>
</dbReference>
<dbReference type="PANTHER" id="PTHR10648:SF1">
    <property type="entry name" value="SERINE_THREONINE-PROTEIN PHOSPHATASE 4 REGULATORY SUBUNIT 1"/>
    <property type="match status" value="1"/>
</dbReference>
<dbReference type="AlphaFoldDB" id="A0CNJ2"/>
<dbReference type="InterPro" id="IPR021133">
    <property type="entry name" value="HEAT_type_2"/>
</dbReference>
<dbReference type="EMBL" id="CT868119">
    <property type="protein sequence ID" value="CAK72359.1"/>
    <property type="molecule type" value="Genomic_DNA"/>
</dbReference>
<protein>
    <submittedName>
        <fullName evidence="3">Uncharacterized protein</fullName>
    </submittedName>
</protein>
<dbReference type="SUPFAM" id="SSF48371">
    <property type="entry name" value="ARM repeat"/>
    <property type="match status" value="1"/>
</dbReference>
<organism evidence="3 4">
    <name type="scientific">Paramecium tetraurelia</name>
    <dbReference type="NCBI Taxonomy" id="5888"/>
    <lineage>
        <taxon>Eukaryota</taxon>
        <taxon>Sar</taxon>
        <taxon>Alveolata</taxon>
        <taxon>Ciliophora</taxon>
        <taxon>Intramacronucleata</taxon>
        <taxon>Oligohymenophorea</taxon>
        <taxon>Peniculida</taxon>
        <taxon>Parameciidae</taxon>
        <taxon>Paramecium</taxon>
    </lineage>
</organism>
<dbReference type="Proteomes" id="UP000000600">
    <property type="component" value="Unassembled WGS sequence"/>
</dbReference>
<dbReference type="InParanoid" id="A0CNJ2"/>
<dbReference type="PROSITE" id="PS50077">
    <property type="entry name" value="HEAT_REPEAT"/>
    <property type="match status" value="1"/>
</dbReference>
<accession>A0CNJ2</accession>
<gene>
    <name evidence="3" type="ORF">GSPATT00008801001</name>
</gene>